<dbReference type="OrthoDB" id="5793381at2759"/>
<dbReference type="Proteomes" id="UP000270094">
    <property type="component" value="Unassembled WGS sequence"/>
</dbReference>
<reference evidence="1 2" key="1">
    <citation type="submission" date="2018-11" db="EMBL/GenBank/DDBJ databases">
        <authorList>
            <consortium name="Pathogen Informatics"/>
        </authorList>
    </citation>
    <scope>NUCLEOTIDE SEQUENCE [LARGE SCALE GENOMIC DNA]</scope>
</reference>
<evidence type="ECO:0000313" key="1">
    <source>
        <dbReference type="EMBL" id="VDM76777.1"/>
    </source>
</evidence>
<evidence type="ECO:0008006" key="3">
    <source>
        <dbReference type="Google" id="ProtNLM"/>
    </source>
</evidence>
<protein>
    <recommendedName>
        <fullName evidence="3">DUF4440 domain-containing protein</fullName>
    </recommendedName>
</protein>
<gene>
    <name evidence="1" type="ORF">SVUK_LOCUS11775</name>
</gene>
<dbReference type="AlphaFoldDB" id="A0A3P7JKR6"/>
<organism evidence="1 2">
    <name type="scientific">Strongylus vulgaris</name>
    <name type="common">Blood worm</name>
    <dbReference type="NCBI Taxonomy" id="40348"/>
    <lineage>
        <taxon>Eukaryota</taxon>
        <taxon>Metazoa</taxon>
        <taxon>Ecdysozoa</taxon>
        <taxon>Nematoda</taxon>
        <taxon>Chromadorea</taxon>
        <taxon>Rhabditida</taxon>
        <taxon>Rhabditina</taxon>
        <taxon>Rhabditomorpha</taxon>
        <taxon>Strongyloidea</taxon>
        <taxon>Strongylidae</taxon>
        <taxon>Strongylus</taxon>
    </lineage>
</organism>
<name>A0A3P7JKR6_STRVU</name>
<dbReference type="EMBL" id="UYYB01097712">
    <property type="protein sequence ID" value="VDM76777.1"/>
    <property type="molecule type" value="Genomic_DNA"/>
</dbReference>
<proteinExistence type="predicted"/>
<sequence length="65" mass="7817">MGKSIMKVIDEHYQMTEDYIFLCGRHETETMLGGPRKGEFHLIWKKFDDKYLILQDEYFSDARNP</sequence>
<keyword evidence="2" id="KW-1185">Reference proteome</keyword>
<accession>A0A3P7JKR6</accession>
<evidence type="ECO:0000313" key="2">
    <source>
        <dbReference type="Proteomes" id="UP000270094"/>
    </source>
</evidence>